<name>A0A8S9JRD8_BRACR</name>
<sequence length="98" mass="10869">MASSTVLNVAGALLSGDFRLPSLSSQRLRKSSSSTSMFRLSNGDLSAPYTCSWRLSRDKALTNSKSFAVGREAEDGFLSRYSVKDWNFMVAWFPSFNL</sequence>
<accession>A0A8S9JRD8</accession>
<gene>
    <name evidence="1" type="ORF">F2Q70_00037425</name>
</gene>
<dbReference type="EMBL" id="QGKY02000246">
    <property type="protein sequence ID" value="KAF2583903.1"/>
    <property type="molecule type" value="Genomic_DNA"/>
</dbReference>
<protein>
    <submittedName>
        <fullName evidence="1">Uncharacterized protein</fullName>
    </submittedName>
</protein>
<proteinExistence type="predicted"/>
<reference evidence="1" key="1">
    <citation type="submission" date="2019-12" db="EMBL/GenBank/DDBJ databases">
        <title>Genome sequencing and annotation of Brassica cretica.</title>
        <authorList>
            <person name="Studholme D.J."/>
            <person name="Sarris P.F."/>
        </authorList>
    </citation>
    <scope>NUCLEOTIDE SEQUENCE</scope>
    <source>
        <strain evidence="1">PFS-102/07</strain>
        <tissue evidence="1">Leaf</tissue>
    </source>
</reference>
<organism evidence="1">
    <name type="scientific">Brassica cretica</name>
    <name type="common">Mustard</name>
    <dbReference type="NCBI Taxonomy" id="69181"/>
    <lineage>
        <taxon>Eukaryota</taxon>
        <taxon>Viridiplantae</taxon>
        <taxon>Streptophyta</taxon>
        <taxon>Embryophyta</taxon>
        <taxon>Tracheophyta</taxon>
        <taxon>Spermatophyta</taxon>
        <taxon>Magnoliopsida</taxon>
        <taxon>eudicotyledons</taxon>
        <taxon>Gunneridae</taxon>
        <taxon>Pentapetalae</taxon>
        <taxon>rosids</taxon>
        <taxon>malvids</taxon>
        <taxon>Brassicales</taxon>
        <taxon>Brassicaceae</taxon>
        <taxon>Brassiceae</taxon>
        <taxon>Brassica</taxon>
    </lineage>
</organism>
<dbReference type="AlphaFoldDB" id="A0A8S9JRD8"/>
<comment type="caution">
    <text evidence="1">The sequence shown here is derived from an EMBL/GenBank/DDBJ whole genome shotgun (WGS) entry which is preliminary data.</text>
</comment>
<evidence type="ECO:0000313" key="1">
    <source>
        <dbReference type="EMBL" id="KAF2583903.1"/>
    </source>
</evidence>